<keyword evidence="4" id="KW-1185">Reference proteome</keyword>
<feature type="compositionally biased region" description="Polar residues" evidence="1">
    <location>
        <begin position="495"/>
        <end position="507"/>
    </location>
</feature>
<feature type="compositionally biased region" description="Basic and acidic residues" evidence="1">
    <location>
        <begin position="13"/>
        <end position="57"/>
    </location>
</feature>
<dbReference type="Gene3D" id="3.30.200.20">
    <property type="entry name" value="Phosphorylase Kinase, domain 1"/>
    <property type="match status" value="1"/>
</dbReference>
<reference evidence="4" key="1">
    <citation type="journal article" date="2011" name="Genome Biol.">
        <title>Comparative and functional genomics provide insights into the pathogenicity of dermatophytic fungi.</title>
        <authorList>
            <person name="Burmester A."/>
            <person name="Shelest E."/>
            <person name="Gloeckner G."/>
            <person name="Heddergott C."/>
            <person name="Schindler S."/>
            <person name="Staib P."/>
            <person name="Heidel A."/>
            <person name="Felder M."/>
            <person name="Petzold A."/>
            <person name="Szafranski K."/>
            <person name="Feuermann M."/>
            <person name="Pedruzzi I."/>
            <person name="Priebe S."/>
            <person name="Groth M."/>
            <person name="Winkler R."/>
            <person name="Li W."/>
            <person name="Kniemeyer O."/>
            <person name="Schroeckh V."/>
            <person name="Hertweck C."/>
            <person name="Hube B."/>
            <person name="White T.C."/>
            <person name="Platzer M."/>
            <person name="Guthke R."/>
            <person name="Heitman J."/>
            <person name="Woestemeyer J."/>
            <person name="Zipfel P.F."/>
            <person name="Monod M."/>
            <person name="Brakhage A.A."/>
        </authorList>
    </citation>
    <scope>NUCLEOTIDE SEQUENCE [LARGE SCALE GENOMIC DNA]</scope>
    <source>
        <strain evidence="4">ATCC MYA-4681 / CBS 112371</strain>
    </source>
</reference>
<sequence>MEKQIQELLARAEAAERQQQEERRLREEEQRRREKAERLHQEAERLHQEEQRRREEAEAQLQPVPLPAFLQSCHELLLSINIVTDPTKTTKGPVTKPANRRVPSRMLIWDTFAEEQATVWEKLYEHPSFLEEKLFPSEHQLEYVRQFISPITSEMDLRYFERETVENHVRIIIDRITEHEDLKTALGLRGSVTFESHTNLGATKKKPIQREEARSTLIDAAAAAETGPPAAASQGSNSQTREAITRGQADRFCIYRQEGDEHVPAIAIEYKAPHKLMQTEIATGLTQEIQPARDVIDKESDDTEFYCKRLVAAVITQLFSYMVLKGVRYGYVCTGEAFIFVYILDDPSSVQCSVCTPSQDVKGTDDKDLQSTAVAQVLAFTIKALSSPPVSQQWHDAVDGLDVWPVEYADILEQTPPDSRPKRISPPYRGRRPRDLPRFRMSLRSRCRPSEDGDRSSSSPSPSPSASSSRLSSTVRRARAKKKAALRSKSSGKSTETPNQKETTNASKFPIFAPEPAIKTRPYCTQQCLLALRNGGRPDTSCPNYGDHQNYKGKIRPGNFRSLIRTQLATDRGPDADCRPLYKVGSCGALFKVRHSSSGHTLVAKGVESWNLHKLKHEMQIYNKLKSLQGKCIPVCLGIVDLVPKFPYYFDEGIYTHMLFLSWAGESISKTGVVPQDADVSTMVHNALQSIHSKGVLHGDAEPRNILWNPTSQHVMIVDFERSIIQNALSDVSANSGSKKRKLADTCFTKELQRIDAVFENKAPNSRVGPL</sequence>
<feature type="region of interest" description="Disordered" evidence="1">
    <location>
        <begin position="412"/>
        <end position="510"/>
    </location>
</feature>
<name>D4B2Q1_ARTBC</name>
<protein>
    <recommendedName>
        <fullName evidence="2">Protein kinase domain-containing protein</fullName>
    </recommendedName>
</protein>
<dbReference type="eggNOG" id="ENOG502S5EW">
    <property type="taxonomic scope" value="Eukaryota"/>
</dbReference>
<dbReference type="InterPro" id="IPR000719">
    <property type="entry name" value="Prot_kinase_dom"/>
</dbReference>
<accession>D4B2Q1</accession>
<gene>
    <name evidence="3" type="ORF">ARB_02734</name>
</gene>
<dbReference type="AlphaFoldDB" id="D4B2Q1"/>
<evidence type="ECO:0000313" key="4">
    <source>
        <dbReference type="Proteomes" id="UP000008866"/>
    </source>
</evidence>
<dbReference type="InterPro" id="IPR052396">
    <property type="entry name" value="Meiotic_Drive_Suppr_Kinase"/>
</dbReference>
<feature type="region of interest" description="Disordered" evidence="1">
    <location>
        <begin position="12"/>
        <end position="59"/>
    </location>
</feature>
<dbReference type="STRING" id="663331.D4B2Q1"/>
<dbReference type="Proteomes" id="UP000008866">
    <property type="component" value="Unassembled WGS sequence"/>
</dbReference>
<dbReference type="GO" id="GO:0004672">
    <property type="term" value="F:protein kinase activity"/>
    <property type="evidence" value="ECO:0007669"/>
    <property type="project" value="InterPro"/>
</dbReference>
<evidence type="ECO:0000259" key="2">
    <source>
        <dbReference type="PROSITE" id="PS50011"/>
    </source>
</evidence>
<feature type="domain" description="Protein kinase" evidence="2">
    <location>
        <begin position="576"/>
        <end position="771"/>
    </location>
</feature>
<dbReference type="SUPFAM" id="SSF56112">
    <property type="entry name" value="Protein kinase-like (PK-like)"/>
    <property type="match status" value="1"/>
</dbReference>
<dbReference type="OrthoDB" id="4199792at2759"/>
<organism evidence="3 4">
    <name type="scientific">Arthroderma benhamiae (strain ATCC MYA-4681 / CBS 112371)</name>
    <name type="common">Trichophyton mentagrophytes</name>
    <dbReference type="NCBI Taxonomy" id="663331"/>
    <lineage>
        <taxon>Eukaryota</taxon>
        <taxon>Fungi</taxon>
        <taxon>Dikarya</taxon>
        <taxon>Ascomycota</taxon>
        <taxon>Pezizomycotina</taxon>
        <taxon>Eurotiomycetes</taxon>
        <taxon>Eurotiomycetidae</taxon>
        <taxon>Onygenales</taxon>
        <taxon>Arthrodermataceae</taxon>
        <taxon>Trichophyton</taxon>
    </lineage>
</organism>
<evidence type="ECO:0000313" key="3">
    <source>
        <dbReference type="EMBL" id="EFE30362.1"/>
    </source>
</evidence>
<dbReference type="KEGG" id="abe:ARB_02734"/>
<dbReference type="RefSeq" id="XP_003011002.1">
    <property type="nucleotide sequence ID" value="XM_003010956.1"/>
</dbReference>
<dbReference type="PANTHER" id="PTHR37171">
    <property type="entry name" value="SERINE/THREONINE-PROTEIN KINASE YRZF-RELATED"/>
    <property type="match status" value="1"/>
</dbReference>
<dbReference type="EMBL" id="ABSU01000030">
    <property type="protein sequence ID" value="EFE30362.1"/>
    <property type="molecule type" value="Genomic_DNA"/>
</dbReference>
<dbReference type="InterPro" id="IPR011009">
    <property type="entry name" value="Kinase-like_dom_sf"/>
</dbReference>
<dbReference type="PANTHER" id="PTHR37171:SF1">
    <property type="entry name" value="SERINE_THREONINE-PROTEIN KINASE YRZF-RELATED"/>
    <property type="match status" value="1"/>
</dbReference>
<feature type="compositionally biased region" description="Basic residues" evidence="1">
    <location>
        <begin position="476"/>
        <end position="486"/>
    </location>
</feature>
<dbReference type="Gene3D" id="1.10.510.10">
    <property type="entry name" value="Transferase(Phosphotransferase) domain 1"/>
    <property type="match status" value="1"/>
</dbReference>
<dbReference type="PROSITE" id="PS50011">
    <property type="entry name" value="PROTEIN_KINASE_DOM"/>
    <property type="match status" value="1"/>
</dbReference>
<comment type="caution">
    <text evidence="3">The sequence shown here is derived from an EMBL/GenBank/DDBJ whole genome shotgun (WGS) entry which is preliminary data.</text>
</comment>
<dbReference type="HOGENOM" id="CLU_010672_3_0_1"/>
<evidence type="ECO:0000256" key="1">
    <source>
        <dbReference type="SAM" id="MobiDB-lite"/>
    </source>
</evidence>
<proteinExistence type="predicted"/>
<dbReference type="GO" id="GO:0005524">
    <property type="term" value="F:ATP binding"/>
    <property type="evidence" value="ECO:0007669"/>
    <property type="project" value="InterPro"/>
</dbReference>
<feature type="compositionally biased region" description="Low complexity" evidence="1">
    <location>
        <begin position="456"/>
        <end position="475"/>
    </location>
</feature>
<dbReference type="OMA" id="VWPVEYA"/>
<dbReference type="GeneID" id="9525119"/>